<protein>
    <submittedName>
        <fullName evidence="1">DUF4302 domain-containing protein</fullName>
    </submittedName>
</protein>
<comment type="caution">
    <text evidence="1">The sequence shown here is derived from an EMBL/GenBank/DDBJ whole genome shotgun (WGS) entry which is preliminary data.</text>
</comment>
<dbReference type="EMBL" id="DWUP01000043">
    <property type="protein sequence ID" value="HJD52514.1"/>
    <property type="molecule type" value="Genomic_DNA"/>
</dbReference>
<organism evidence="1 2">
    <name type="scientific">Candidatus Avibacteroides avistercoris</name>
    <dbReference type="NCBI Taxonomy" id="2840690"/>
    <lineage>
        <taxon>Bacteria</taxon>
        <taxon>Pseudomonadati</taxon>
        <taxon>Bacteroidota</taxon>
        <taxon>Bacteroidia</taxon>
        <taxon>Bacteroidales</taxon>
        <taxon>Bacteroidaceae</taxon>
        <taxon>Bacteroidaceae incertae sedis</taxon>
        <taxon>Candidatus Avibacteroides</taxon>
    </lineage>
</organism>
<evidence type="ECO:0000313" key="1">
    <source>
        <dbReference type="EMBL" id="HJD52514.1"/>
    </source>
</evidence>
<name>A0A9D2UHN6_9BACT</name>
<dbReference type="Proteomes" id="UP000787625">
    <property type="component" value="Unassembled WGS sequence"/>
</dbReference>
<dbReference type="PROSITE" id="PS51257">
    <property type="entry name" value="PROKAR_LIPOPROTEIN"/>
    <property type="match status" value="1"/>
</dbReference>
<dbReference type="Pfam" id="PF14135">
    <property type="entry name" value="DUF4302"/>
    <property type="match status" value="1"/>
</dbReference>
<sequence length="459" mass="51328">MKIFKYILPLAAMPLLFVSCSPEEDDLFEASAIERLEADAATTMDILCSAENGWEMLYFLNDEQDIPCYTLLVKFTRGEQGGLDGMAQFASYSDVTGNAYRLSEESPFTVTLDNSTVLSFNSYNSIFHIFSDPSYQGERNSSGKYPYALGRGMMGDYEFMVVDHSNPDVVMLKGKKRQVYSVLRRLSADVDWQDYFNRLNAQRTLMLTNNPAPLYMVCGDKSFHLYNGFNSIFEVVNAVGDNGSLTAAQDWKFVLSNSGLRFITPFDEEGVNAGQDFYYNADSTRLESRDADGNLLAYIEGADPYWFFNRVNTADASGNTNHNWAIIRDGMGATAQALYDRIDATAFGTAFTGFTPLFTTLSGQGNIIAISGTSFERNELWQSVVKTTDDESRTVSYSWGEAARNIGTLYNSTDGLRDFFSYFDGGNVYTFETALPFSLATMRMVNTADPEFSFVISYQ</sequence>
<proteinExistence type="predicted"/>
<accession>A0A9D2UHN6</accession>
<evidence type="ECO:0000313" key="2">
    <source>
        <dbReference type="Proteomes" id="UP000787625"/>
    </source>
</evidence>
<dbReference type="InterPro" id="IPR025396">
    <property type="entry name" value="DUF4302"/>
</dbReference>
<reference evidence="1" key="1">
    <citation type="journal article" date="2021" name="PeerJ">
        <title>Extensive microbial diversity within the chicken gut microbiome revealed by metagenomics and culture.</title>
        <authorList>
            <person name="Gilroy R."/>
            <person name="Ravi A."/>
            <person name="Getino M."/>
            <person name="Pursley I."/>
            <person name="Horton D.L."/>
            <person name="Alikhan N.F."/>
            <person name="Baker D."/>
            <person name="Gharbi K."/>
            <person name="Hall N."/>
            <person name="Watson M."/>
            <person name="Adriaenssens E.M."/>
            <person name="Foster-Nyarko E."/>
            <person name="Jarju S."/>
            <person name="Secka A."/>
            <person name="Antonio M."/>
            <person name="Oren A."/>
            <person name="Chaudhuri R.R."/>
            <person name="La Ragione R."/>
            <person name="Hildebrand F."/>
            <person name="Pallen M.J."/>
        </authorList>
    </citation>
    <scope>NUCLEOTIDE SEQUENCE</scope>
    <source>
        <strain evidence="1">MalCec1-1739</strain>
    </source>
</reference>
<reference evidence="1" key="2">
    <citation type="submission" date="2021-04" db="EMBL/GenBank/DDBJ databases">
        <authorList>
            <person name="Gilroy R."/>
        </authorList>
    </citation>
    <scope>NUCLEOTIDE SEQUENCE</scope>
    <source>
        <strain evidence="1">MalCec1-1739</strain>
    </source>
</reference>
<dbReference type="AlphaFoldDB" id="A0A9D2UHN6"/>
<gene>
    <name evidence="1" type="ORF">IAA93_02135</name>
</gene>